<dbReference type="eggNOG" id="COG2267">
    <property type="taxonomic scope" value="Bacteria"/>
</dbReference>
<dbReference type="SUPFAM" id="SSF53474">
    <property type="entry name" value="alpha/beta-Hydrolases"/>
    <property type="match status" value="1"/>
</dbReference>
<dbReference type="PANTHER" id="PTHR43798">
    <property type="entry name" value="MONOACYLGLYCEROL LIPASE"/>
    <property type="match status" value="1"/>
</dbReference>
<sequence>MIVLAAVVTLAVLALVTQAGVLVLERTYPAQGKFVDVKGARLHVVELGPTYAPGLPIVLIHGASSSLQTMRQPLGERLAKDHRVLLIDRPGHGWSTRDRTEDSTPAIQARMIDEALGKLGVDQAIFVGHSWAGAMMPALAMQYSKRVAAIMMLSPVAYPWPGGVGRFNRIATIPVIGPLLAYTITLPLGMFLVDGGTRYVFAPQTMPDGYIDATAVRMVLRPQVFLDNARDLTTLKAEVAKQSPNYPSIRVPVTIIAGDADKTVSTDIHSRPFAEAVPQTKLVVLPNGGHMPQVYATDLIVAEIEAISAKAQAVSATARRSD</sequence>
<dbReference type="Proteomes" id="UP000001096">
    <property type="component" value="Unassembled WGS sequence"/>
</dbReference>
<comment type="caution">
    <text evidence="2">The sequence shown here is derived from an EMBL/GenBank/DDBJ whole genome shotgun (WGS) entry which is preliminary data.</text>
</comment>
<dbReference type="EMBL" id="AGWX01000004">
    <property type="protein sequence ID" value="EKS37049.1"/>
    <property type="molecule type" value="Genomic_DNA"/>
</dbReference>
<proteinExistence type="predicted"/>
<evidence type="ECO:0000313" key="3">
    <source>
        <dbReference type="Proteomes" id="UP000001096"/>
    </source>
</evidence>
<dbReference type="InterPro" id="IPR000073">
    <property type="entry name" value="AB_hydrolase_1"/>
</dbReference>
<reference evidence="2 3" key="1">
    <citation type="submission" date="2012-04" db="EMBL/GenBank/DDBJ databases">
        <title>The Genome Sequence of Afipia broomeae ATCC 49717.</title>
        <authorList>
            <consortium name="The Broad Institute Genome Sequencing Platform"/>
            <person name="Earl A."/>
            <person name="Ward D."/>
            <person name="Feldgarden M."/>
            <person name="Gevers D."/>
            <person name="Huys G."/>
            <person name="Walker B."/>
            <person name="Young S.K."/>
            <person name="Zeng Q."/>
            <person name="Gargeya S."/>
            <person name="Fitzgerald M."/>
            <person name="Haas B."/>
            <person name="Abouelleil A."/>
            <person name="Alvarado L."/>
            <person name="Arachchi H.M."/>
            <person name="Berlin A."/>
            <person name="Chapman S.B."/>
            <person name="Goldberg J."/>
            <person name="Griggs A."/>
            <person name="Gujja S."/>
            <person name="Hansen M."/>
            <person name="Howarth C."/>
            <person name="Imamovic A."/>
            <person name="Larimer J."/>
            <person name="McCowen C."/>
            <person name="Montmayeur A."/>
            <person name="Murphy C."/>
            <person name="Neiman D."/>
            <person name="Pearson M."/>
            <person name="Priest M."/>
            <person name="Roberts A."/>
            <person name="Saif S."/>
            <person name="Shea T."/>
            <person name="Sisk P."/>
            <person name="Sykes S."/>
            <person name="Wortman J."/>
            <person name="Nusbaum C."/>
            <person name="Birren B."/>
        </authorList>
    </citation>
    <scope>NUCLEOTIDE SEQUENCE [LARGE SCALE GENOMIC DNA]</scope>
    <source>
        <strain evidence="2 3">ATCC 49717</strain>
    </source>
</reference>
<name>K8P8C2_9BRAD</name>
<dbReference type="HOGENOM" id="CLU_020336_13_0_5"/>
<evidence type="ECO:0000313" key="2">
    <source>
        <dbReference type="EMBL" id="EKS37049.1"/>
    </source>
</evidence>
<feature type="domain" description="AB hydrolase-1" evidence="1">
    <location>
        <begin position="56"/>
        <end position="294"/>
    </location>
</feature>
<keyword evidence="3" id="KW-1185">Reference proteome</keyword>
<dbReference type="AlphaFoldDB" id="K8P8C2"/>
<accession>K8P8C2</accession>
<protein>
    <recommendedName>
        <fullName evidence="1">AB hydrolase-1 domain-containing protein</fullName>
    </recommendedName>
</protein>
<dbReference type="InterPro" id="IPR050266">
    <property type="entry name" value="AB_hydrolase_sf"/>
</dbReference>
<gene>
    <name evidence="2" type="ORF">HMPREF9695_03467</name>
</gene>
<dbReference type="Gene3D" id="3.40.50.1820">
    <property type="entry name" value="alpha/beta hydrolase"/>
    <property type="match status" value="1"/>
</dbReference>
<evidence type="ECO:0000259" key="1">
    <source>
        <dbReference type="Pfam" id="PF00561"/>
    </source>
</evidence>
<dbReference type="Pfam" id="PF00561">
    <property type="entry name" value="Abhydrolase_1"/>
    <property type="match status" value="1"/>
</dbReference>
<dbReference type="RefSeq" id="WP_006022171.1">
    <property type="nucleotide sequence ID" value="NZ_KB375283.1"/>
</dbReference>
<dbReference type="PRINTS" id="PR00111">
    <property type="entry name" value="ABHYDROLASE"/>
</dbReference>
<dbReference type="PATRIC" id="fig|883078.3.peg.3585"/>
<dbReference type="InterPro" id="IPR029058">
    <property type="entry name" value="AB_hydrolase_fold"/>
</dbReference>
<organism evidence="2 3">
    <name type="scientific">Afipia broomeae ATCC 49717</name>
    <dbReference type="NCBI Taxonomy" id="883078"/>
    <lineage>
        <taxon>Bacteria</taxon>
        <taxon>Pseudomonadati</taxon>
        <taxon>Pseudomonadota</taxon>
        <taxon>Alphaproteobacteria</taxon>
        <taxon>Hyphomicrobiales</taxon>
        <taxon>Nitrobacteraceae</taxon>
        <taxon>Afipia</taxon>
    </lineage>
</organism>